<accession>A0A0F9HNS0</accession>
<dbReference type="AlphaFoldDB" id="A0A0F9HNS0"/>
<comment type="caution">
    <text evidence="1">The sequence shown here is derived from an EMBL/GenBank/DDBJ whole genome shotgun (WGS) entry which is preliminary data.</text>
</comment>
<reference evidence="1" key="1">
    <citation type="journal article" date="2015" name="Nature">
        <title>Complex archaea that bridge the gap between prokaryotes and eukaryotes.</title>
        <authorList>
            <person name="Spang A."/>
            <person name="Saw J.H."/>
            <person name="Jorgensen S.L."/>
            <person name="Zaremba-Niedzwiedzka K."/>
            <person name="Martijn J."/>
            <person name="Lind A.E."/>
            <person name="van Eijk R."/>
            <person name="Schleper C."/>
            <person name="Guy L."/>
            <person name="Ettema T.J."/>
        </authorList>
    </citation>
    <scope>NUCLEOTIDE SEQUENCE</scope>
</reference>
<organism evidence="1">
    <name type="scientific">marine sediment metagenome</name>
    <dbReference type="NCBI Taxonomy" id="412755"/>
    <lineage>
        <taxon>unclassified sequences</taxon>
        <taxon>metagenomes</taxon>
        <taxon>ecological metagenomes</taxon>
    </lineage>
</organism>
<feature type="non-terminal residue" evidence="1">
    <location>
        <position position="1"/>
    </location>
</feature>
<name>A0A0F9HNS0_9ZZZZ</name>
<protein>
    <submittedName>
        <fullName evidence="1">Uncharacterized protein</fullName>
    </submittedName>
</protein>
<dbReference type="EMBL" id="LAZR01014592">
    <property type="protein sequence ID" value="KKM16817.1"/>
    <property type="molecule type" value="Genomic_DNA"/>
</dbReference>
<proteinExistence type="predicted"/>
<evidence type="ECO:0000313" key="1">
    <source>
        <dbReference type="EMBL" id="KKM16817.1"/>
    </source>
</evidence>
<sequence>AGLYASGVGRQAHPPAGVSAVREAHDNVGAADRGVTQPGGYPRGLMRQIALVRGLIQCVYSPLGRDATGTESSSDLGILSSVGRNKVPDLFVPLFVLRGDT</sequence>
<gene>
    <name evidence="1" type="ORF">LCGC14_1681970</name>
</gene>